<comment type="similarity">
    <text evidence="1">Belongs to the RdRP family.</text>
</comment>
<keyword evidence="1" id="KW-0808">Transferase</keyword>
<organism evidence="4 5">
    <name type="scientific">Pterulicium gracile</name>
    <dbReference type="NCBI Taxonomy" id="1884261"/>
    <lineage>
        <taxon>Eukaryota</taxon>
        <taxon>Fungi</taxon>
        <taxon>Dikarya</taxon>
        <taxon>Basidiomycota</taxon>
        <taxon>Agaricomycotina</taxon>
        <taxon>Agaricomycetes</taxon>
        <taxon>Agaricomycetidae</taxon>
        <taxon>Agaricales</taxon>
        <taxon>Pleurotineae</taxon>
        <taxon>Pterulaceae</taxon>
        <taxon>Pterulicium</taxon>
    </lineage>
</organism>
<dbReference type="PANTHER" id="PTHR23079">
    <property type="entry name" value="RNA-DEPENDENT RNA POLYMERASE"/>
    <property type="match status" value="1"/>
</dbReference>
<keyword evidence="1" id="KW-0548">Nucleotidyltransferase</keyword>
<accession>A0A5C3QXL2</accession>
<name>A0A5C3QXL2_9AGAR</name>
<evidence type="ECO:0000313" key="5">
    <source>
        <dbReference type="Proteomes" id="UP000305067"/>
    </source>
</evidence>
<dbReference type="Pfam" id="PF05183">
    <property type="entry name" value="RdRP"/>
    <property type="match status" value="2"/>
</dbReference>
<evidence type="ECO:0000256" key="1">
    <source>
        <dbReference type="RuleBase" id="RU363098"/>
    </source>
</evidence>
<keyword evidence="1" id="KW-0696">RNA-directed RNA polymerase</keyword>
<feature type="domain" description="RDRP core" evidence="3">
    <location>
        <begin position="432"/>
        <end position="828"/>
    </location>
</feature>
<dbReference type="InterPro" id="IPR057596">
    <property type="entry name" value="RDRP_core"/>
</dbReference>
<protein>
    <recommendedName>
        <fullName evidence="1">RNA-dependent RNA polymerase</fullName>
        <ecNumber evidence="1">2.7.7.48</ecNumber>
    </recommendedName>
</protein>
<gene>
    <name evidence="4" type="ORF">BDV98DRAFT_579569</name>
</gene>
<dbReference type="STRING" id="1884261.A0A5C3QXL2"/>
<proteinExistence type="inferred from homology"/>
<dbReference type="GO" id="GO:0030422">
    <property type="term" value="P:siRNA processing"/>
    <property type="evidence" value="ECO:0007669"/>
    <property type="project" value="TreeGrafter"/>
</dbReference>
<evidence type="ECO:0000259" key="3">
    <source>
        <dbReference type="Pfam" id="PF05183"/>
    </source>
</evidence>
<keyword evidence="5" id="KW-1185">Reference proteome</keyword>
<keyword evidence="1" id="KW-0694">RNA-binding</keyword>
<feature type="region of interest" description="Disordered" evidence="2">
    <location>
        <begin position="782"/>
        <end position="813"/>
    </location>
</feature>
<evidence type="ECO:0000256" key="2">
    <source>
        <dbReference type="SAM" id="MobiDB-lite"/>
    </source>
</evidence>
<dbReference type="EC" id="2.7.7.48" evidence="1"/>
<feature type="compositionally biased region" description="Basic and acidic residues" evidence="2">
    <location>
        <begin position="791"/>
        <end position="801"/>
    </location>
</feature>
<dbReference type="AlphaFoldDB" id="A0A5C3QXL2"/>
<dbReference type="InterPro" id="IPR007855">
    <property type="entry name" value="RDRP"/>
</dbReference>
<comment type="catalytic activity">
    <reaction evidence="1">
        <text>RNA(n) + a ribonucleoside 5'-triphosphate = RNA(n+1) + diphosphate</text>
        <dbReference type="Rhea" id="RHEA:21248"/>
        <dbReference type="Rhea" id="RHEA-COMP:14527"/>
        <dbReference type="Rhea" id="RHEA-COMP:17342"/>
        <dbReference type="ChEBI" id="CHEBI:33019"/>
        <dbReference type="ChEBI" id="CHEBI:61557"/>
        <dbReference type="ChEBI" id="CHEBI:140395"/>
        <dbReference type="EC" id="2.7.7.48"/>
    </reaction>
</comment>
<reference evidence="4 5" key="1">
    <citation type="journal article" date="2019" name="Nat. Ecol. Evol.">
        <title>Megaphylogeny resolves global patterns of mushroom evolution.</title>
        <authorList>
            <person name="Varga T."/>
            <person name="Krizsan K."/>
            <person name="Foldi C."/>
            <person name="Dima B."/>
            <person name="Sanchez-Garcia M."/>
            <person name="Sanchez-Ramirez S."/>
            <person name="Szollosi G.J."/>
            <person name="Szarkandi J.G."/>
            <person name="Papp V."/>
            <person name="Albert L."/>
            <person name="Andreopoulos W."/>
            <person name="Angelini C."/>
            <person name="Antonin V."/>
            <person name="Barry K.W."/>
            <person name="Bougher N.L."/>
            <person name="Buchanan P."/>
            <person name="Buyck B."/>
            <person name="Bense V."/>
            <person name="Catcheside P."/>
            <person name="Chovatia M."/>
            <person name="Cooper J."/>
            <person name="Damon W."/>
            <person name="Desjardin D."/>
            <person name="Finy P."/>
            <person name="Geml J."/>
            <person name="Haridas S."/>
            <person name="Hughes K."/>
            <person name="Justo A."/>
            <person name="Karasinski D."/>
            <person name="Kautmanova I."/>
            <person name="Kiss B."/>
            <person name="Kocsube S."/>
            <person name="Kotiranta H."/>
            <person name="LaButti K.M."/>
            <person name="Lechner B.E."/>
            <person name="Liimatainen K."/>
            <person name="Lipzen A."/>
            <person name="Lukacs Z."/>
            <person name="Mihaltcheva S."/>
            <person name="Morgado L.N."/>
            <person name="Niskanen T."/>
            <person name="Noordeloos M.E."/>
            <person name="Ohm R.A."/>
            <person name="Ortiz-Santana B."/>
            <person name="Ovrebo C."/>
            <person name="Racz N."/>
            <person name="Riley R."/>
            <person name="Savchenko A."/>
            <person name="Shiryaev A."/>
            <person name="Soop K."/>
            <person name="Spirin V."/>
            <person name="Szebenyi C."/>
            <person name="Tomsovsky M."/>
            <person name="Tulloss R.E."/>
            <person name="Uehling J."/>
            <person name="Grigoriev I.V."/>
            <person name="Vagvolgyi C."/>
            <person name="Papp T."/>
            <person name="Martin F.M."/>
            <person name="Miettinen O."/>
            <person name="Hibbett D.S."/>
            <person name="Nagy L.G."/>
        </authorList>
    </citation>
    <scope>NUCLEOTIDE SEQUENCE [LARGE SCALE GENOMIC DNA]</scope>
    <source>
        <strain evidence="4 5">CBS 309.79</strain>
    </source>
</reference>
<dbReference type="PANTHER" id="PTHR23079:SF55">
    <property type="entry name" value="RNA-DIRECTED RNA POLYMERASE"/>
    <property type="match status" value="1"/>
</dbReference>
<feature type="domain" description="RDRP core" evidence="3">
    <location>
        <begin position="329"/>
        <end position="404"/>
    </location>
</feature>
<evidence type="ECO:0000313" key="4">
    <source>
        <dbReference type="EMBL" id="TFL06642.1"/>
    </source>
</evidence>
<dbReference type="OrthoDB" id="6513042at2759"/>
<dbReference type="EMBL" id="ML178815">
    <property type="protein sequence ID" value="TFL06642.1"/>
    <property type="molecule type" value="Genomic_DNA"/>
</dbReference>
<dbReference type="GO" id="GO:0003968">
    <property type="term" value="F:RNA-directed RNA polymerase activity"/>
    <property type="evidence" value="ECO:0007669"/>
    <property type="project" value="UniProtKB-KW"/>
</dbReference>
<dbReference type="GO" id="GO:0003723">
    <property type="term" value="F:RNA binding"/>
    <property type="evidence" value="ECO:0007669"/>
    <property type="project" value="UniProtKB-KW"/>
</dbReference>
<dbReference type="Proteomes" id="UP000305067">
    <property type="component" value="Unassembled WGS sequence"/>
</dbReference>
<dbReference type="GO" id="GO:0031380">
    <property type="term" value="C:nuclear RNA-directed RNA polymerase complex"/>
    <property type="evidence" value="ECO:0007669"/>
    <property type="project" value="TreeGrafter"/>
</dbReference>
<sequence>MQLFMRNLPFSHSQVDVTREIAQIVHTERYQSTFPLPINFEVHLLRGQRGARTGTRSGLGTVTLPTEQIATLFLDEHGGDNPRRRLYMGGRFVKFAASTRQLDLALVARLSATSYHDPFEIERSERTRQELEASRVAIASIQFGWDCRDSSFSNEWEFQPTNSQLQFDKDKRQFRVRVAHTSEGAVSFVVRFSQLSYAAVSTHNDREPCLQFSLTTAPSFEVETSRSFGVDASPSSESILAQLLRPSGPNAPPSRRRFSCFRSRTARVFLIVTLVNTRPLLSASSFKEHKIYIRIVTRQSSAAHETGRPLRIADDTTLHKCVPNRGYGLMLNGPFPERSNRVIRWFPNHHRHFLRVSFVEEGGAKFRFEQSEIDGSHFIRTRVGGVMTDGLKFGGRLFEFLDASIVVQAENIITEPDIEANSRSATSTLQGVTHIPPAIQIRLQGAKGMLPIDYQLTGSVVVLRPSMIKFEAPDSNIIEVCRVFDIPGKYYLNRPSIMLQEGLNIPYDTFQHFQDVAVAEAWRALESLTASAKLLEMHGLGASFRLPSVLNSLQQLGLNALHNKFINTALRFAVHHVLREIKHKARIPLPWPAVTLVGVADIHRQLKEGEIFACVRRSGGQDHFITGDVLISRSPTIHPGDVRVVRAIGRPPPGSPLSFEPLRNCVVFSVQGDRPLPSMLGGGDLDGDEYNLIPLDDFPQFRPGRPNVTPAEYTPAPRRVLSHPARTEDVIDFFLEYINSDVVRGHRCDQLAHDSRLKPKPYIRPAVLRLAQLHSDAVDYPKSGTPVIMKNEPKPSKERPDWSAPETANLDPNKYYPSSRAIGKLFRSNKLPALSARGRSANRLRTMFAHHDAQDDDAYVADAAQGLTIYDGFDEELEVAIEEVMSPYLFSAYESTGVDDIPSVYQGYHDELHRICSTYTLGGVQGEMLTEEEVLVGTIVAKTAQTRVRKDAMAKMREQTAIVLRNALNDLSGGDKLHALAHLRRSKAAWELCLSKGDAFGARSFGWVALVAIFEAIKRTETRYE</sequence>